<sequence length="108" mass="11264">MDAAHSPDRRAGLGLSCSQLSQQCGHVSIRPATPNRSGGSPTFLVGACPNPPCVSSGVRCDSTELSRFVGKVTHVASSLPRVICRLPIVRSGHSRLGPLGVLRCAHLP</sequence>
<protein>
    <submittedName>
        <fullName evidence="1">Uncharacterized protein</fullName>
    </submittedName>
</protein>
<gene>
    <name evidence="1" type="ORF">STVIR_3866</name>
</gene>
<comment type="caution">
    <text evidence="1">The sequence shown here is derived from an EMBL/GenBank/DDBJ whole genome shotgun (WGS) entry which is preliminary data.</text>
</comment>
<reference evidence="1 2" key="1">
    <citation type="journal article" date="2013" name="Genome Announc.">
        <title>Draft Genome Sequence of Streptomyces viridochromogenes Strain Tu57, Producer of Avilamycin.</title>
        <authorList>
            <person name="Gruning B.A."/>
            <person name="Erxleben A."/>
            <person name="Hahnlein A."/>
            <person name="Gunther S."/>
        </authorList>
    </citation>
    <scope>NUCLEOTIDE SEQUENCE [LARGE SCALE GENOMIC DNA]</scope>
    <source>
        <strain evidence="1 2">Tue57</strain>
    </source>
</reference>
<dbReference type="Proteomes" id="UP000011205">
    <property type="component" value="Unassembled WGS sequence"/>
</dbReference>
<evidence type="ECO:0000313" key="2">
    <source>
        <dbReference type="Proteomes" id="UP000011205"/>
    </source>
</evidence>
<proteinExistence type="predicted"/>
<dbReference type="PATRIC" id="fig|1160705.3.peg.3824"/>
<dbReference type="AlphaFoldDB" id="L8PFK8"/>
<evidence type="ECO:0000313" key="1">
    <source>
        <dbReference type="EMBL" id="ELS55165.1"/>
    </source>
</evidence>
<name>L8PFK8_STRVR</name>
<dbReference type="EMBL" id="AMLP01000122">
    <property type="protein sequence ID" value="ELS55165.1"/>
    <property type="molecule type" value="Genomic_DNA"/>
</dbReference>
<accession>L8PFK8</accession>
<organism evidence="1 2">
    <name type="scientific">Streptomyces viridochromogenes Tue57</name>
    <dbReference type="NCBI Taxonomy" id="1160705"/>
    <lineage>
        <taxon>Bacteria</taxon>
        <taxon>Bacillati</taxon>
        <taxon>Actinomycetota</taxon>
        <taxon>Actinomycetes</taxon>
        <taxon>Kitasatosporales</taxon>
        <taxon>Streptomycetaceae</taxon>
        <taxon>Streptomyces</taxon>
    </lineage>
</organism>